<dbReference type="Gene3D" id="3.50.50.60">
    <property type="entry name" value="FAD/NAD(P)-binding domain"/>
    <property type="match status" value="2"/>
</dbReference>
<gene>
    <name evidence="9" type="ORF">EQF91_06530</name>
</gene>
<reference evidence="9 10" key="1">
    <citation type="submission" date="2019-01" db="EMBL/GenBank/DDBJ databases">
        <title>Draft Genome Sequences of Helcococcus ovis Strains Isolated from the Uterus and Vagina of Dairy Cows with Metritis.</title>
        <authorList>
            <person name="Cunha F."/>
            <person name="Jeon S.J."/>
            <person name="Kutzer P."/>
            <person name="Galvao K.N."/>
        </authorList>
    </citation>
    <scope>NUCLEOTIDE SEQUENCE [LARGE SCALE GENOMIC DNA]</scope>
    <source>
        <strain evidence="9 10">KG-37</strain>
    </source>
</reference>
<dbReference type="EC" id="1.8.1.14" evidence="9"/>
<dbReference type="InterPro" id="IPR050260">
    <property type="entry name" value="FAD-bd_OxRdtase"/>
</dbReference>
<keyword evidence="5 9" id="KW-0560">Oxidoreductase</keyword>
<dbReference type="InterPro" id="IPR036188">
    <property type="entry name" value="FAD/NAD-bd_sf"/>
</dbReference>
<evidence type="ECO:0000256" key="3">
    <source>
        <dbReference type="ARBA" id="ARBA00022630"/>
    </source>
</evidence>
<dbReference type="Pfam" id="PF02852">
    <property type="entry name" value="Pyr_redox_dim"/>
    <property type="match status" value="1"/>
</dbReference>
<comment type="caution">
    <text evidence="9">The sequence shown here is derived from an EMBL/GenBank/DDBJ whole genome shotgun (WGS) entry which is preliminary data.</text>
</comment>
<keyword evidence="6" id="KW-0676">Redox-active center</keyword>
<dbReference type="PANTHER" id="PTHR43429">
    <property type="entry name" value="PYRIDINE NUCLEOTIDE-DISULFIDE OXIDOREDUCTASE DOMAIN-CONTAINING"/>
    <property type="match status" value="1"/>
</dbReference>
<dbReference type="PRINTS" id="PR00368">
    <property type="entry name" value="FADPNR"/>
</dbReference>
<organism evidence="9 10">
    <name type="scientific">Helcococcus ovis</name>
    <dbReference type="NCBI Taxonomy" id="72026"/>
    <lineage>
        <taxon>Bacteria</taxon>
        <taxon>Bacillati</taxon>
        <taxon>Bacillota</taxon>
        <taxon>Tissierellia</taxon>
        <taxon>Tissierellales</taxon>
        <taxon>Peptoniphilaceae</taxon>
        <taxon>Helcococcus</taxon>
    </lineage>
</organism>
<evidence type="ECO:0000256" key="4">
    <source>
        <dbReference type="ARBA" id="ARBA00022827"/>
    </source>
</evidence>
<dbReference type="GeneID" id="97030490"/>
<dbReference type="Pfam" id="PF07992">
    <property type="entry name" value="Pyr_redox_2"/>
    <property type="match status" value="1"/>
</dbReference>
<comment type="cofactor">
    <cofactor evidence="1">
        <name>FAD</name>
        <dbReference type="ChEBI" id="CHEBI:57692"/>
    </cofactor>
</comment>
<keyword evidence="10" id="KW-1185">Reference proteome</keyword>
<dbReference type="OrthoDB" id="9802028at2"/>
<evidence type="ECO:0000256" key="5">
    <source>
        <dbReference type="ARBA" id="ARBA00023002"/>
    </source>
</evidence>
<protein>
    <submittedName>
        <fullName evidence="9">CoA-disulfide reductase</fullName>
        <ecNumber evidence="9">1.8.1.14</ecNumber>
    </submittedName>
</protein>
<dbReference type="AlphaFoldDB" id="A0A4R9C0C5"/>
<evidence type="ECO:0000259" key="7">
    <source>
        <dbReference type="Pfam" id="PF02852"/>
    </source>
</evidence>
<evidence type="ECO:0000313" key="10">
    <source>
        <dbReference type="Proteomes" id="UP000297454"/>
    </source>
</evidence>
<sequence length="445" mass="48498">MEIIIIGGIAAGMSVAAKAKRVNKNTNITVIEKESYISFGACGLPYYLGNQFEDPNNMFARTPQQIEESGINLMLKHEVLEINFKDKKILVKNLENGITFEKSYDKLMISSGAVPIIPNINGINSDNFYTITKLSNVEKLKKNLPNYEKIVIVGAGFIGIEVAEQLAHLGKKITLIQGADKIINGPFDPEFSDQIQKALEEKGIKIVLNEKFENLITENNAIKKVITTNDKFDADAVILAIGFKPNTSFIKDENLAKLPNGAIIIDKFGRTSIKDVFAAGDCATVPHKIIGDIYLPLATSANKLGRLIGTNIVSDEKNYEEFIGTLGSCSIKVGDFEAGSTGLTEKLAIEKGFNIKTTIVNTNNHTNYWPGQSKITIKLVYDANTKVILGAQVFGKSDAILRMTGLTTAIYAGLKTSELGFIDFAYSPPFASTWEAINVAANAAK</sequence>
<evidence type="ECO:0000256" key="2">
    <source>
        <dbReference type="ARBA" id="ARBA00009130"/>
    </source>
</evidence>
<dbReference type="InterPro" id="IPR016156">
    <property type="entry name" value="FAD/NAD-linked_Rdtase_dimer_sf"/>
</dbReference>
<dbReference type="RefSeq" id="WP_134710392.1">
    <property type="nucleotide sequence ID" value="NZ_CP119081.1"/>
</dbReference>
<name>A0A4R9C0C5_9FIRM</name>
<dbReference type="InterPro" id="IPR004099">
    <property type="entry name" value="Pyr_nucl-diS_OxRdtase_dimer"/>
</dbReference>
<dbReference type="SUPFAM" id="SSF51905">
    <property type="entry name" value="FAD/NAD(P)-binding domain"/>
    <property type="match status" value="1"/>
</dbReference>
<feature type="domain" description="FAD/NAD(P)-binding" evidence="8">
    <location>
        <begin position="2"/>
        <end position="286"/>
    </location>
</feature>
<dbReference type="PANTHER" id="PTHR43429:SF1">
    <property type="entry name" value="NAD(P)H SULFUR OXIDOREDUCTASE (COA-DEPENDENT)"/>
    <property type="match status" value="1"/>
</dbReference>
<evidence type="ECO:0000313" key="9">
    <source>
        <dbReference type="EMBL" id="TFF65134.1"/>
    </source>
</evidence>
<dbReference type="EMBL" id="SCFR01000024">
    <property type="protein sequence ID" value="TFF65134.1"/>
    <property type="molecule type" value="Genomic_DNA"/>
</dbReference>
<comment type="similarity">
    <text evidence="2">Belongs to the class-III pyridine nucleotide-disulfide oxidoreductase family.</text>
</comment>
<evidence type="ECO:0000256" key="1">
    <source>
        <dbReference type="ARBA" id="ARBA00001974"/>
    </source>
</evidence>
<dbReference type="Proteomes" id="UP000297454">
    <property type="component" value="Unassembled WGS sequence"/>
</dbReference>
<proteinExistence type="inferred from homology"/>
<dbReference type="InterPro" id="IPR023753">
    <property type="entry name" value="FAD/NAD-binding_dom"/>
</dbReference>
<keyword evidence="4" id="KW-0274">FAD</keyword>
<evidence type="ECO:0000259" key="8">
    <source>
        <dbReference type="Pfam" id="PF07992"/>
    </source>
</evidence>
<accession>A0A4R9C0C5</accession>
<dbReference type="PRINTS" id="PR00411">
    <property type="entry name" value="PNDRDTASEI"/>
</dbReference>
<keyword evidence="3" id="KW-0285">Flavoprotein</keyword>
<dbReference type="SUPFAM" id="SSF55424">
    <property type="entry name" value="FAD/NAD-linked reductases, dimerisation (C-terminal) domain"/>
    <property type="match status" value="1"/>
</dbReference>
<dbReference type="NCBIfam" id="NF007123">
    <property type="entry name" value="PRK09564.1"/>
    <property type="match status" value="1"/>
</dbReference>
<dbReference type="GO" id="GO:0050451">
    <property type="term" value="F:CoA-disulfide reductase (NADPH) activity"/>
    <property type="evidence" value="ECO:0007669"/>
    <property type="project" value="UniProtKB-EC"/>
</dbReference>
<evidence type="ECO:0000256" key="6">
    <source>
        <dbReference type="ARBA" id="ARBA00023284"/>
    </source>
</evidence>
<feature type="domain" description="Pyridine nucleotide-disulphide oxidoreductase dimerisation" evidence="7">
    <location>
        <begin position="331"/>
        <end position="434"/>
    </location>
</feature>